<proteinExistence type="inferred from homology"/>
<evidence type="ECO:0000313" key="9">
    <source>
        <dbReference type="EMBL" id="WBP91016.1"/>
    </source>
</evidence>
<dbReference type="NCBIfam" id="TIGR02937">
    <property type="entry name" value="sigma70-ECF"/>
    <property type="match status" value="1"/>
</dbReference>
<dbReference type="InterPro" id="IPR007627">
    <property type="entry name" value="RNA_pol_sigma70_r2"/>
</dbReference>
<protein>
    <submittedName>
        <fullName evidence="9">Sigma-70 family RNA polymerase sigma factor</fullName>
    </submittedName>
</protein>
<dbReference type="Gene3D" id="1.10.1740.10">
    <property type="match status" value="1"/>
</dbReference>
<evidence type="ECO:0000313" key="10">
    <source>
        <dbReference type="Proteomes" id="UP001212821"/>
    </source>
</evidence>
<dbReference type="InterPro" id="IPR052704">
    <property type="entry name" value="ECF_Sigma-70_Domain"/>
</dbReference>
<name>A0ABY7QEQ0_9ACTN</name>
<dbReference type="InterPro" id="IPR013325">
    <property type="entry name" value="RNA_pol_sigma_r2"/>
</dbReference>
<feature type="domain" description="RNA polymerase sigma factor 70 region 4 type 2" evidence="8">
    <location>
        <begin position="116"/>
        <end position="168"/>
    </location>
</feature>
<evidence type="ECO:0000256" key="1">
    <source>
        <dbReference type="ARBA" id="ARBA00010641"/>
    </source>
</evidence>
<dbReference type="InterPro" id="IPR013324">
    <property type="entry name" value="RNA_pol_sigma_r3/r4-like"/>
</dbReference>
<organism evidence="9 10">
    <name type="scientific">Kitasatospora cathayae</name>
    <dbReference type="NCBI Taxonomy" id="3004092"/>
    <lineage>
        <taxon>Bacteria</taxon>
        <taxon>Bacillati</taxon>
        <taxon>Actinomycetota</taxon>
        <taxon>Actinomycetes</taxon>
        <taxon>Kitasatosporales</taxon>
        <taxon>Streptomycetaceae</taxon>
        <taxon>Kitasatospora</taxon>
    </lineage>
</organism>
<keyword evidence="3" id="KW-0805">Transcription regulation</keyword>
<keyword evidence="5" id="KW-0804">Transcription</keyword>
<dbReference type="InterPro" id="IPR014284">
    <property type="entry name" value="RNA_pol_sigma-70_dom"/>
</dbReference>
<dbReference type="SUPFAM" id="SSF54427">
    <property type="entry name" value="NTF2-like"/>
    <property type="match status" value="1"/>
</dbReference>
<evidence type="ECO:0000256" key="3">
    <source>
        <dbReference type="ARBA" id="ARBA00023015"/>
    </source>
</evidence>
<dbReference type="InterPro" id="IPR013249">
    <property type="entry name" value="RNA_pol_sigma70_r4_t2"/>
</dbReference>
<evidence type="ECO:0000256" key="6">
    <source>
        <dbReference type="SAM" id="MobiDB-lite"/>
    </source>
</evidence>
<dbReference type="Pfam" id="PF08281">
    <property type="entry name" value="Sigma70_r4_2"/>
    <property type="match status" value="1"/>
</dbReference>
<dbReference type="InterPro" id="IPR036388">
    <property type="entry name" value="WH-like_DNA-bd_sf"/>
</dbReference>
<feature type="region of interest" description="Disordered" evidence="6">
    <location>
        <begin position="175"/>
        <end position="201"/>
    </location>
</feature>
<dbReference type="RefSeq" id="WP_270150143.1">
    <property type="nucleotide sequence ID" value="NZ_CP115450.1"/>
</dbReference>
<dbReference type="CDD" id="cd06171">
    <property type="entry name" value="Sigma70_r4"/>
    <property type="match status" value="1"/>
</dbReference>
<evidence type="ECO:0000256" key="4">
    <source>
        <dbReference type="ARBA" id="ARBA00023082"/>
    </source>
</evidence>
<dbReference type="EMBL" id="CP115450">
    <property type="protein sequence ID" value="WBP91016.1"/>
    <property type="molecule type" value="Genomic_DNA"/>
</dbReference>
<keyword evidence="4" id="KW-0731">Sigma factor</keyword>
<dbReference type="SUPFAM" id="SSF88946">
    <property type="entry name" value="Sigma2 domain of RNA polymerase sigma factors"/>
    <property type="match status" value="1"/>
</dbReference>
<evidence type="ECO:0000256" key="2">
    <source>
        <dbReference type="ARBA" id="ARBA00011344"/>
    </source>
</evidence>
<dbReference type="PANTHER" id="PTHR30173">
    <property type="entry name" value="SIGMA 19 FACTOR"/>
    <property type="match status" value="1"/>
</dbReference>
<dbReference type="Gene3D" id="1.10.10.10">
    <property type="entry name" value="Winged helix-like DNA-binding domain superfamily/Winged helix DNA-binding domain"/>
    <property type="match status" value="1"/>
</dbReference>
<dbReference type="PANTHER" id="PTHR30173:SF36">
    <property type="entry name" value="ECF RNA POLYMERASE SIGMA FACTOR SIGJ"/>
    <property type="match status" value="1"/>
</dbReference>
<keyword evidence="10" id="KW-1185">Reference proteome</keyword>
<reference evidence="10" key="1">
    <citation type="submission" date="2022-12" db="EMBL/GenBank/DDBJ databases">
        <authorList>
            <person name="Mo P."/>
        </authorList>
    </citation>
    <scope>NUCLEOTIDE SEQUENCE [LARGE SCALE GENOMIC DNA]</scope>
    <source>
        <strain evidence="10">HUAS 3-15</strain>
    </source>
</reference>
<gene>
    <name evidence="9" type="ORF">O1G21_37545</name>
</gene>
<dbReference type="SUPFAM" id="SSF88659">
    <property type="entry name" value="Sigma3 and sigma4 domains of RNA polymerase sigma factors"/>
    <property type="match status" value="1"/>
</dbReference>
<dbReference type="InterPro" id="IPR032710">
    <property type="entry name" value="NTF2-like_dom_sf"/>
</dbReference>
<evidence type="ECO:0000259" key="8">
    <source>
        <dbReference type="Pfam" id="PF08281"/>
    </source>
</evidence>
<feature type="domain" description="RNA polymerase sigma-70 region 2" evidence="7">
    <location>
        <begin position="16"/>
        <end position="77"/>
    </location>
</feature>
<accession>A0ABY7QEQ0</accession>
<evidence type="ECO:0000256" key="5">
    <source>
        <dbReference type="ARBA" id="ARBA00023163"/>
    </source>
</evidence>
<comment type="similarity">
    <text evidence="1">Belongs to the sigma-70 factor family. ECF subfamily.</text>
</comment>
<evidence type="ECO:0000259" key="7">
    <source>
        <dbReference type="Pfam" id="PF04542"/>
    </source>
</evidence>
<dbReference type="Proteomes" id="UP001212821">
    <property type="component" value="Chromosome"/>
</dbReference>
<sequence length="343" mass="36431">MAGSADAADVADAAGYRPLLFSIAYGMTGSVGDAEDLVQDTFLNLTRAERAGTTVTNLKAYLTTSVTRLGINHLGSARVRRETYVGQWLPEPIVAFTDRPGDTPAEHAELADRLSMAFLVMLEALSPHERAVFLLREAFGYDYPQIAELTGKSEANCRQILTRARKHLTAATDTRTNTHTDTGAGTGAGAGAGADVPPPAARRAKGDELARRFFEVAAGGDLEELLGMLAPDVVLHGDGGGKALAIGRSVADPLQVAKLLVSGMNRIVALGAHLVPAHVNGRPGMVTYDRDQRVLNVLALDLAENGTIRQIHVVANPDKLGHLGKISDLGLRKSRQPRQPQGQ</sequence>
<comment type="subunit">
    <text evidence="2">Interacts transiently with the RNA polymerase catalytic core formed by RpoA, RpoB, RpoC and RpoZ (2 alpha, 1 beta, 1 beta' and 1 omega subunit) to form the RNA polymerase holoenzyme that can initiate transcription.</text>
</comment>
<dbReference type="Pfam" id="PF04542">
    <property type="entry name" value="Sigma70_r2"/>
    <property type="match status" value="1"/>
</dbReference>